<organism evidence="1 2">
    <name type="scientific">Aminithiophilus ramosus</name>
    <dbReference type="NCBI Taxonomy" id="3029084"/>
    <lineage>
        <taxon>Bacteria</taxon>
        <taxon>Thermotogati</taxon>
        <taxon>Synergistota</taxon>
        <taxon>Synergistia</taxon>
        <taxon>Synergistales</taxon>
        <taxon>Aminithiophilaceae</taxon>
        <taxon>Aminithiophilus</taxon>
    </lineage>
</organism>
<name>A0A9Q7EZF8_9BACT</name>
<dbReference type="InterPro" id="IPR014997">
    <property type="entry name" value="DUF1847"/>
</dbReference>
<dbReference type="KEGG" id="aram:KAR29_12740"/>
<evidence type="ECO:0000313" key="2">
    <source>
        <dbReference type="Proteomes" id="UP000671879"/>
    </source>
</evidence>
<evidence type="ECO:0000313" key="1">
    <source>
        <dbReference type="EMBL" id="QTX32157.1"/>
    </source>
</evidence>
<dbReference type="Proteomes" id="UP000671879">
    <property type="component" value="Chromosome"/>
</dbReference>
<dbReference type="AlphaFoldDB" id="A0A9Q7EZF8"/>
<keyword evidence="2" id="KW-1185">Reference proteome</keyword>
<dbReference type="RefSeq" id="WP_274373372.1">
    <property type="nucleotide sequence ID" value="NZ_CP072943.1"/>
</dbReference>
<gene>
    <name evidence="1" type="ORF">KAR29_12740</name>
</gene>
<reference evidence="2" key="1">
    <citation type="submission" date="2021-04" db="EMBL/GenBank/DDBJ databases">
        <title>A novel Synergistetes isolate from a pyrite-forming mixed culture.</title>
        <authorList>
            <person name="Bunk B."/>
            <person name="Sproer C."/>
            <person name="Spring S."/>
            <person name="Pester M."/>
        </authorList>
    </citation>
    <scope>NUCLEOTIDE SEQUENCE [LARGE SCALE GENOMIC DNA]</scope>
    <source>
        <strain evidence="2">J.5.4.2-T.3.5.2</strain>
    </source>
</reference>
<proteinExistence type="predicted"/>
<dbReference type="EMBL" id="CP072943">
    <property type="protein sequence ID" value="QTX32157.1"/>
    <property type="molecule type" value="Genomic_DNA"/>
</dbReference>
<sequence length="194" mass="21608">MRCHSCDAKGCSREHPCRPTDSLPLYSDEERKIMIAAAEVEALYYGELNRLQEIREFARRLGVKRLGMAFCVGLADEARLIGEAFEAFGFDVRSVCCKVGGLTKEELSMPRRPWVGTVSCNPAEQARILDDEGCGLLVVVGLCVGHDTLFYRHAKAPVTTLVTKDRRLGHNPVAAVTCPYIRKRLGEEVPERRA</sequence>
<protein>
    <submittedName>
        <fullName evidence="1">DUF1847 domain-containing protein</fullName>
    </submittedName>
</protein>
<accession>A0A9Q7EZF8</accession>
<dbReference type="Pfam" id="PF08901">
    <property type="entry name" value="DUF1847"/>
    <property type="match status" value="1"/>
</dbReference>